<dbReference type="PRINTS" id="PR00412">
    <property type="entry name" value="EPOXHYDRLASE"/>
</dbReference>
<sequence length="383" mass="42798">MNNAITPFRVDVPQADLDDLERRLRNTRWPEEPADAGWEFGIPVGYLRDLAGYWRTEYDWRAQERRLNAVPQFTTELDGHTVHFAHVRSPEPDALPLLLTHGWPGSLVEYLDVIGPLTDPRAHGGDPADAFHLVIPSAPGFTLSGPTRETGWSVARVARAWAELMRRLGYDRYGAHGGDFGALISRQLGLADPEHLVAVHLTTLFSASATPDNADLSDETERRSVEKGYRYEYELGGYAAIQSTRPRLVAYALTDSPVAQLAWIADGFREWTAAKDVPEDAVDRDTLLTNVMLYWLTGTAGSSARYYKEGVETWGEPEPPSGVPTAVAVFPDDIALPVRRLAERDNTIVRWTEFDRGGHFPALEQPELLVGDLRAAFRDHRRC</sequence>
<gene>
    <name evidence="5" type="ORF">ACFQRF_10295</name>
</gene>
<keyword evidence="2" id="KW-0058">Aromatic hydrocarbons catabolism</keyword>
<evidence type="ECO:0000313" key="6">
    <source>
        <dbReference type="Proteomes" id="UP001596540"/>
    </source>
</evidence>
<dbReference type="InterPro" id="IPR000639">
    <property type="entry name" value="Epox_hydrolase-like"/>
</dbReference>
<dbReference type="PIRSF" id="PIRSF001112">
    <property type="entry name" value="Epoxide_hydrolase"/>
    <property type="match status" value="1"/>
</dbReference>
<accession>A0ABW2KF26</accession>
<dbReference type="RefSeq" id="WP_379870781.1">
    <property type="nucleotide sequence ID" value="NZ_JBHTBH010000004.1"/>
</dbReference>
<dbReference type="PANTHER" id="PTHR21661:SF35">
    <property type="entry name" value="EPOXIDE HYDROLASE"/>
    <property type="match status" value="1"/>
</dbReference>
<dbReference type="EC" id="3.-.-.-" evidence="5"/>
<evidence type="ECO:0000313" key="5">
    <source>
        <dbReference type="EMBL" id="MFC7328130.1"/>
    </source>
</evidence>
<dbReference type="Gene3D" id="3.40.50.1820">
    <property type="entry name" value="alpha/beta hydrolase"/>
    <property type="match status" value="1"/>
</dbReference>
<comment type="similarity">
    <text evidence="1">Belongs to the peptidase S33 family.</text>
</comment>
<keyword evidence="6" id="KW-1185">Reference proteome</keyword>
<dbReference type="Proteomes" id="UP001596540">
    <property type="component" value="Unassembled WGS sequence"/>
</dbReference>
<organism evidence="5 6">
    <name type="scientific">Marinactinospora rubrisoli</name>
    <dbReference type="NCBI Taxonomy" id="2715399"/>
    <lineage>
        <taxon>Bacteria</taxon>
        <taxon>Bacillati</taxon>
        <taxon>Actinomycetota</taxon>
        <taxon>Actinomycetes</taxon>
        <taxon>Streptosporangiales</taxon>
        <taxon>Nocardiopsidaceae</taxon>
        <taxon>Marinactinospora</taxon>
    </lineage>
</organism>
<comment type="caution">
    <text evidence="5">The sequence shown here is derived from an EMBL/GenBank/DDBJ whole genome shotgun (WGS) entry which is preliminary data.</text>
</comment>
<feature type="domain" description="Epoxide hydrolase N-terminal" evidence="4">
    <location>
        <begin position="5"/>
        <end position="110"/>
    </location>
</feature>
<dbReference type="GO" id="GO:0016787">
    <property type="term" value="F:hydrolase activity"/>
    <property type="evidence" value="ECO:0007669"/>
    <property type="project" value="UniProtKB-KW"/>
</dbReference>
<evidence type="ECO:0000259" key="4">
    <source>
        <dbReference type="Pfam" id="PF06441"/>
    </source>
</evidence>
<keyword evidence="3 5" id="KW-0378">Hydrolase</keyword>
<protein>
    <submittedName>
        <fullName evidence="5">Epoxide hydrolase family protein</fullName>
        <ecNumber evidence="5">3.-.-.-</ecNumber>
    </submittedName>
</protein>
<dbReference type="InterPro" id="IPR010497">
    <property type="entry name" value="Epoxide_hydro_N"/>
</dbReference>
<reference evidence="6" key="1">
    <citation type="journal article" date="2019" name="Int. J. Syst. Evol. Microbiol.">
        <title>The Global Catalogue of Microorganisms (GCM) 10K type strain sequencing project: providing services to taxonomists for standard genome sequencing and annotation.</title>
        <authorList>
            <consortium name="The Broad Institute Genomics Platform"/>
            <consortium name="The Broad Institute Genome Sequencing Center for Infectious Disease"/>
            <person name="Wu L."/>
            <person name="Ma J."/>
        </authorList>
    </citation>
    <scope>NUCLEOTIDE SEQUENCE [LARGE SCALE GENOMIC DNA]</scope>
    <source>
        <strain evidence="6">CGMCC 4.7382</strain>
    </source>
</reference>
<dbReference type="InterPro" id="IPR029058">
    <property type="entry name" value="AB_hydrolase_fold"/>
</dbReference>
<evidence type="ECO:0000256" key="2">
    <source>
        <dbReference type="ARBA" id="ARBA00022797"/>
    </source>
</evidence>
<dbReference type="EMBL" id="JBHTBH010000004">
    <property type="protein sequence ID" value="MFC7328130.1"/>
    <property type="molecule type" value="Genomic_DNA"/>
</dbReference>
<dbReference type="SUPFAM" id="SSF53474">
    <property type="entry name" value="alpha/beta-Hydrolases"/>
    <property type="match status" value="1"/>
</dbReference>
<proteinExistence type="inferred from homology"/>
<dbReference type="Pfam" id="PF06441">
    <property type="entry name" value="EHN"/>
    <property type="match status" value="1"/>
</dbReference>
<name>A0ABW2KF26_9ACTN</name>
<dbReference type="InterPro" id="IPR016292">
    <property type="entry name" value="Epoxide_hydrolase"/>
</dbReference>
<evidence type="ECO:0000256" key="3">
    <source>
        <dbReference type="ARBA" id="ARBA00022801"/>
    </source>
</evidence>
<dbReference type="PANTHER" id="PTHR21661">
    <property type="entry name" value="EPOXIDE HYDROLASE 1-RELATED"/>
    <property type="match status" value="1"/>
</dbReference>
<evidence type="ECO:0000256" key="1">
    <source>
        <dbReference type="ARBA" id="ARBA00010088"/>
    </source>
</evidence>